<reference evidence="1" key="2">
    <citation type="submission" date="2025-09" db="UniProtKB">
        <authorList>
            <consortium name="Ensembl"/>
        </authorList>
    </citation>
    <scope>IDENTIFICATION</scope>
</reference>
<dbReference type="Ensembl" id="ENSPCOT00000006169.1">
    <property type="protein sequence ID" value="ENSPCOP00000001752.1"/>
    <property type="gene ID" value="ENSPCOG00000005361.1"/>
</dbReference>
<protein>
    <submittedName>
        <fullName evidence="1">Sterol carrier protein 2</fullName>
    </submittedName>
</protein>
<name>A0A2K6EJ61_PROCO</name>
<dbReference type="AlphaFoldDB" id="A0A2K6EJ61"/>
<proteinExistence type="predicted"/>
<keyword evidence="2" id="KW-1185">Reference proteome</keyword>
<dbReference type="Proteomes" id="UP000233160">
    <property type="component" value="Unassembled WGS sequence"/>
</dbReference>
<accession>A0A2K6EJ61</accession>
<reference evidence="1" key="1">
    <citation type="submission" date="2025-08" db="UniProtKB">
        <authorList>
            <consortium name="Ensembl"/>
        </authorList>
    </citation>
    <scope>IDENTIFICATION</scope>
</reference>
<evidence type="ECO:0000313" key="1">
    <source>
        <dbReference type="Ensembl" id="ENSPCOP00000001752.1"/>
    </source>
</evidence>
<dbReference type="GeneTree" id="ENSGT00940000154327"/>
<organism evidence="1 2">
    <name type="scientific">Propithecus coquereli</name>
    <name type="common">Coquerel's sifaka</name>
    <name type="synonym">Propithecus verreauxi coquereli</name>
    <dbReference type="NCBI Taxonomy" id="379532"/>
    <lineage>
        <taxon>Eukaryota</taxon>
        <taxon>Metazoa</taxon>
        <taxon>Chordata</taxon>
        <taxon>Craniata</taxon>
        <taxon>Vertebrata</taxon>
        <taxon>Euteleostomi</taxon>
        <taxon>Mammalia</taxon>
        <taxon>Eutheria</taxon>
        <taxon>Euarchontoglires</taxon>
        <taxon>Primates</taxon>
        <taxon>Strepsirrhini</taxon>
        <taxon>Lemuriformes</taxon>
        <taxon>Indriidae</taxon>
        <taxon>Propithecus</taxon>
    </lineage>
</organism>
<evidence type="ECO:0000313" key="2">
    <source>
        <dbReference type="Proteomes" id="UP000233160"/>
    </source>
</evidence>
<gene>
    <name evidence="1" type="primary">SCP2</name>
</gene>
<sequence length="51" mass="5947">SFRTHQIEAIPTSSPGDGFKANLVFKEIEKKLEEIRRLTAQSQWPTPTYWL</sequence>